<keyword evidence="1" id="KW-1133">Transmembrane helix</keyword>
<dbReference type="EMBL" id="SJPJ01000001">
    <property type="protein sequence ID" value="TWT80905.1"/>
    <property type="molecule type" value="Genomic_DNA"/>
</dbReference>
<feature type="transmembrane region" description="Helical" evidence="1">
    <location>
        <begin position="21"/>
        <end position="42"/>
    </location>
</feature>
<protein>
    <submittedName>
        <fullName evidence="3">TadE-like protein</fullName>
    </submittedName>
</protein>
<dbReference type="RefSeq" id="WP_419194178.1">
    <property type="nucleotide sequence ID" value="NZ_SJPJ01000001.1"/>
</dbReference>
<evidence type="ECO:0000313" key="3">
    <source>
        <dbReference type="EMBL" id="TWT80905.1"/>
    </source>
</evidence>
<dbReference type="AlphaFoldDB" id="A0A5C5Z0T8"/>
<evidence type="ECO:0000313" key="4">
    <source>
        <dbReference type="Proteomes" id="UP000315010"/>
    </source>
</evidence>
<name>A0A5C5Z0T8_9BACT</name>
<keyword evidence="1" id="KW-0472">Membrane</keyword>
<dbReference type="Proteomes" id="UP000315010">
    <property type="component" value="Unassembled WGS sequence"/>
</dbReference>
<comment type="caution">
    <text evidence="3">The sequence shown here is derived from an EMBL/GenBank/DDBJ whole genome shotgun (WGS) entry which is preliminary data.</text>
</comment>
<reference evidence="3 4" key="1">
    <citation type="submission" date="2019-02" db="EMBL/GenBank/DDBJ databases">
        <title>Deep-cultivation of Planctomycetes and their phenomic and genomic characterization uncovers novel biology.</title>
        <authorList>
            <person name="Wiegand S."/>
            <person name="Jogler M."/>
            <person name="Boedeker C."/>
            <person name="Pinto D."/>
            <person name="Vollmers J."/>
            <person name="Rivas-Marin E."/>
            <person name="Kohn T."/>
            <person name="Peeters S.H."/>
            <person name="Heuer A."/>
            <person name="Rast P."/>
            <person name="Oberbeckmann S."/>
            <person name="Bunk B."/>
            <person name="Jeske O."/>
            <person name="Meyerdierks A."/>
            <person name="Storesund J.E."/>
            <person name="Kallscheuer N."/>
            <person name="Luecker S."/>
            <person name="Lage O.M."/>
            <person name="Pohl T."/>
            <person name="Merkel B.J."/>
            <person name="Hornburger P."/>
            <person name="Mueller R.-W."/>
            <person name="Bruemmer F."/>
            <person name="Labrenz M."/>
            <person name="Spormann A.M."/>
            <person name="Op Den Camp H."/>
            <person name="Overmann J."/>
            <person name="Amann R."/>
            <person name="Jetten M.S.M."/>
            <person name="Mascher T."/>
            <person name="Medema M.H."/>
            <person name="Devos D.P."/>
            <person name="Kaster A.-K."/>
            <person name="Ovreas L."/>
            <person name="Rohde M."/>
            <person name="Galperin M.Y."/>
            <person name="Jogler C."/>
        </authorList>
    </citation>
    <scope>NUCLEOTIDE SEQUENCE [LARGE SCALE GENOMIC DNA]</scope>
    <source>
        <strain evidence="3 4">CA13</strain>
    </source>
</reference>
<feature type="domain" description="TadE-like" evidence="2">
    <location>
        <begin position="24"/>
        <end position="66"/>
    </location>
</feature>
<keyword evidence="4" id="KW-1185">Reference proteome</keyword>
<dbReference type="InterPro" id="IPR012495">
    <property type="entry name" value="TadE-like_dom"/>
</dbReference>
<keyword evidence="1" id="KW-0812">Transmembrane</keyword>
<dbReference type="Pfam" id="PF07811">
    <property type="entry name" value="TadE"/>
    <property type="match status" value="1"/>
</dbReference>
<gene>
    <name evidence="3" type="ORF">CA13_23510</name>
</gene>
<evidence type="ECO:0000259" key="2">
    <source>
        <dbReference type="Pfam" id="PF07811"/>
    </source>
</evidence>
<sequence length="151" mass="17277">MKYLRTRNRARKRFRVCRHGHRAGATMVEFAIVANLFFMVVFTCIEFARMNMARNLAQDAAYYAARIAMVPGATSEDATSEVNRIMGSMFNEDGFSVEVSDVDFEAEEVIVSVDVDLKKIALFTPMFLPDSILRSTAVMRTERYEGFYEQQ</sequence>
<organism evidence="3 4">
    <name type="scientific">Novipirellula herctigrandis</name>
    <dbReference type="NCBI Taxonomy" id="2527986"/>
    <lineage>
        <taxon>Bacteria</taxon>
        <taxon>Pseudomonadati</taxon>
        <taxon>Planctomycetota</taxon>
        <taxon>Planctomycetia</taxon>
        <taxon>Pirellulales</taxon>
        <taxon>Pirellulaceae</taxon>
        <taxon>Novipirellula</taxon>
    </lineage>
</organism>
<evidence type="ECO:0000256" key="1">
    <source>
        <dbReference type="SAM" id="Phobius"/>
    </source>
</evidence>
<proteinExistence type="predicted"/>
<accession>A0A5C5Z0T8</accession>